<name>A0A9K3DBZ3_9EUKA</name>
<reference evidence="1 2" key="1">
    <citation type="journal article" date="2018" name="PLoS ONE">
        <title>The draft genome of Kipferlia bialata reveals reductive genome evolution in fornicate parasites.</title>
        <authorList>
            <person name="Tanifuji G."/>
            <person name="Takabayashi S."/>
            <person name="Kume K."/>
            <person name="Takagi M."/>
            <person name="Nakayama T."/>
            <person name="Kamikawa R."/>
            <person name="Inagaki Y."/>
            <person name="Hashimoto T."/>
        </authorList>
    </citation>
    <scope>NUCLEOTIDE SEQUENCE [LARGE SCALE GENOMIC DNA]</scope>
    <source>
        <strain evidence="1">NY0173</strain>
    </source>
</reference>
<dbReference type="AlphaFoldDB" id="A0A9K3DBZ3"/>
<dbReference type="Proteomes" id="UP000265618">
    <property type="component" value="Unassembled WGS sequence"/>
</dbReference>
<keyword evidence="2" id="KW-1185">Reference proteome</keyword>
<evidence type="ECO:0000313" key="2">
    <source>
        <dbReference type="Proteomes" id="UP000265618"/>
    </source>
</evidence>
<evidence type="ECO:0000313" key="1">
    <source>
        <dbReference type="EMBL" id="GIQ91941.1"/>
    </source>
</evidence>
<gene>
    <name evidence="1" type="ORF">KIPB_015429</name>
</gene>
<organism evidence="1 2">
    <name type="scientific">Kipferlia bialata</name>
    <dbReference type="NCBI Taxonomy" id="797122"/>
    <lineage>
        <taxon>Eukaryota</taxon>
        <taxon>Metamonada</taxon>
        <taxon>Carpediemonas-like organisms</taxon>
        <taxon>Kipferlia</taxon>
    </lineage>
</organism>
<sequence>MPNYARWLGQRHRVYLKPGSNVANPADFEADLSGEGCSIEGVVSQIHLIMGGVGDYIHLKDAKCRYTVEGEAK</sequence>
<feature type="non-terminal residue" evidence="1">
    <location>
        <position position="1"/>
    </location>
</feature>
<dbReference type="EMBL" id="BDIP01008641">
    <property type="protein sequence ID" value="GIQ91941.1"/>
    <property type="molecule type" value="Genomic_DNA"/>
</dbReference>
<proteinExistence type="predicted"/>
<accession>A0A9K3DBZ3</accession>
<protein>
    <submittedName>
        <fullName evidence="1">Uncharacterized protein</fullName>
    </submittedName>
</protein>
<comment type="caution">
    <text evidence="1">The sequence shown here is derived from an EMBL/GenBank/DDBJ whole genome shotgun (WGS) entry which is preliminary data.</text>
</comment>